<comment type="caution">
    <text evidence="1">The sequence shown here is derived from an EMBL/GenBank/DDBJ whole genome shotgun (WGS) entry which is preliminary data.</text>
</comment>
<dbReference type="InterPro" id="IPR011051">
    <property type="entry name" value="RmlC_Cupin_sf"/>
</dbReference>
<evidence type="ECO:0000313" key="1">
    <source>
        <dbReference type="EMBL" id="GAA5053448.1"/>
    </source>
</evidence>
<organism evidence="1 2">
    <name type="scientific">Nocardia callitridis</name>
    <dbReference type="NCBI Taxonomy" id="648753"/>
    <lineage>
        <taxon>Bacteria</taxon>
        <taxon>Bacillati</taxon>
        <taxon>Actinomycetota</taxon>
        <taxon>Actinomycetes</taxon>
        <taxon>Mycobacteriales</taxon>
        <taxon>Nocardiaceae</taxon>
        <taxon>Nocardia</taxon>
    </lineage>
</organism>
<protein>
    <recommendedName>
        <fullName evidence="3">Cupin</fullName>
    </recommendedName>
</protein>
<dbReference type="SUPFAM" id="SSF51182">
    <property type="entry name" value="RmlC-like cupins"/>
    <property type="match status" value="1"/>
</dbReference>
<dbReference type="RefSeq" id="WP_345495685.1">
    <property type="nucleotide sequence ID" value="NZ_BAABJM010000002.1"/>
</dbReference>
<name>A0ABP9K8A7_9NOCA</name>
<evidence type="ECO:0000313" key="2">
    <source>
        <dbReference type="Proteomes" id="UP001500603"/>
    </source>
</evidence>
<proteinExistence type="predicted"/>
<keyword evidence="2" id="KW-1185">Reference proteome</keyword>
<sequence length="146" mass="16522">MRSFEARSFTADRPWGALDITEMDTATVRPHWTDHPYVRHVNDGPEVFVVLDGAVDVHYREHGEQRVERLVPGRIRYAEVGDEHVAYPGARGANSSHRTPNTERLRLGSTREDREHHCGDGVSRPTIARGAIGSWQWLHAKYGTVS</sequence>
<accession>A0ABP9K8A7</accession>
<reference evidence="2" key="1">
    <citation type="journal article" date="2019" name="Int. J. Syst. Evol. Microbiol.">
        <title>The Global Catalogue of Microorganisms (GCM) 10K type strain sequencing project: providing services to taxonomists for standard genome sequencing and annotation.</title>
        <authorList>
            <consortium name="The Broad Institute Genomics Platform"/>
            <consortium name="The Broad Institute Genome Sequencing Center for Infectious Disease"/>
            <person name="Wu L."/>
            <person name="Ma J."/>
        </authorList>
    </citation>
    <scope>NUCLEOTIDE SEQUENCE [LARGE SCALE GENOMIC DNA]</scope>
    <source>
        <strain evidence="2">JCM 18298</strain>
    </source>
</reference>
<evidence type="ECO:0008006" key="3">
    <source>
        <dbReference type="Google" id="ProtNLM"/>
    </source>
</evidence>
<dbReference type="EMBL" id="BAABJM010000002">
    <property type="protein sequence ID" value="GAA5053448.1"/>
    <property type="molecule type" value="Genomic_DNA"/>
</dbReference>
<gene>
    <name evidence="1" type="ORF">GCM10023318_27320</name>
</gene>
<dbReference type="Proteomes" id="UP001500603">
    <property type="component" value="Unassembled WGS sequence"/>
</dbReference>